<comment type="function">
    <text evidence="9">Functions as a component of the nuclear pore complex (NPC).</text>
</comment>
<dbReference type="PANTHER" id="PTHR13373">
    <property type="entry name" value="FROUNT PROTEIN-RELATED"/>
    <property type="match status" value="1"/>
</dbReference>
<evidence type="ECO:0000256" key="4">
    <source>
        <dbReference type="ARBA" id="ARBA00022816"/>
    </source>
</evidence>
<keyword evidence="6 9" id="KW-0811">Translocation</keyword>
<dbReference type="Pfam" id="PF07575">
    <property type="entry name" value="Nucleopor_Nup85"/>
    <property type="match status" value="1"/>
</dbReference>
<organism evidence="10 11">
    <name type="scientific">Nicrophorus vespilloides</name>
    <name type="common">Boreal carrion beetle</name>
    <dbReference type="NCBI Taxonomy" id="110193"/>
    <lineage>
        <taxon>Eukaryota</taxon>
        <taxon>Metazoa</taxon>
        <taxon>Ecdysozoa</taxon>
        <taxon>Arthropoda</taxon>
        <taxon>Hexapoda</taxon>
        <taxon>Insecta</taxon>
        <taxon>Pterygota</taxon>
        <taxon>Neoptera</taxon>
        <taxon>Endopterygota</taxon>
        <taxon>Coleoptera</taxon>
        <taxon>Polyphaga</taxon>
        <taxon>Staphyliniformia</taxon>
        <taxon>Silphidae</taxon>
        <taxon>Nicrophorinae</taxon>
        <taxon>Nicrophorus</taxon>
    </lineage>
</organism>
<evidence type="ECO:0000313" key="10">
    <source>
        <dbReference type="Proteomes" id="UP000695000"/>
    </source>
</evidence>
<dbReference type="Proteomes" id="UP000695000">
    <property type="component" value="Unplaced"/>
</dbReference>
<dbReference type="GeneID" id="108561248"/>
<dbReference type="PANTHER" id="PTHR13373:SF21">
    <property type="entry name" value="NUCLEAR PORE COMPLEX PROTEIN NUP85"/>
    <property type="match status" value="1"/>
</dbReference>
<keyword evidence="4 9" id="KW-0509">mRNA transport</keyword>
<keyword evidence="8 9" id="KW-0539">Nucleus</keyword>
<comment type="subunit">
    <text evidence="9">Component of the nuclear pore complex (NPC).</text>
</comment>
<dbReference type="RefSeq" id="XP_017774587.1">
    <property type="nucleotide sequence ID" value="XM_017919098.1"/>
</dbReference>
<dbReference type="InterPro" id="IPR011502">
    <property type="entry name" value="Nucleoporin_Nup85"/>
</dbReference>
<keyword evidence="5 9" id="KW-0653">Protein transport</keyword>
<evidence type="ECO:0000256" key="2">
    <source>
        <dbReference type="ARBA" id="ARBA00005573"/>
    </source>
</evidence>
<accession>A0ABM1MJ37</accession>
<comment type="similarity">
    <text evidence="2 9">Belongs to the nucleoporin Nup85 family.</text>
</comment>
<keyword evidence="7 9" id="KW-0906">Nuclear pore complex</keyword>
<sequence>MEDENLKTFLIPNDLCKSAGIAGTWMSGNKIGVFPYHNINHSSKDAPSQYTKNVPSSVFHVKHEVVLFHPILRRLVTESMGIFLNLQTVVENKPSDYKQHLQQFSVQYRSVIRASLENLRDEVLRATGEERETLQNFITIFYSVECIWHLCEILYIENIPGHVVIKHLLEWVRFHFPKYERKAAFLLSGESIGSLESRQDYWETVIGCLLQGRVEVVRALLSCHSAANSTHFKLADQILKSMPTYGVYEGVSVQEFNLRWKHWLVDTQSKIDSKLFISEKNLHLMMRLIVGEEMAWSEVQSQCEAWYELLAAWLFYTEPTVKSFELGAFAKRCISRMGTRMHHLDRVLLAAMEGDVQIIKEIQHMTENGWFVTHLMDLLYHCEQLEKWQTDKEDSLKLRHSFVFEYGNTLAGHKSLWQLGLNYLDHCFPDGLAAIELLLPRVPINDESKAHRVIQEAQKRGLSHIAHSVAKIEGLKSLRNDRMGNALVWALRSQDSNFASFLADKFLKKYVDTGILPNVDLLSYLGSCMMASDRLIFLGKYYQFNKLHKDKSYREAAKALVSLIASKFTPKFFWSTLLSEALTLLECDELLLSSNDVFNLLNAVEERLDCLCELDELEPLIRLGIARNLSRALTYEAQYT</sequence>
<gene>
    <name evidence="11" type="primary">LOC108561248</name>
</gene>
<keyword evidence="3 9" id="KW-0813">Transport</keyword>
<evidence type="ECO:0000313" key="11">
    <source>
        <dbReference type="RefSeq" id="XP_017774587.1"/>
    </source>
</evidence>
<name>A0ABM1MJ37_NICVS</name>
<protein>
    <recommendedName>
        <fullName evidence="9">Nuclear pore complex protein Nup85</fullName>
    </recommendedName>
</protein>
<comment type="subcellular location">
    <subcellularLocation>
        <location evidence="1 9">Nucleus</location>
        <location evidence="1 9">Nuclear pore complex</location>
    </subcellularLocation>
</comment>
<keyword evidence="9" id="KW-0472">Membrane</keyword>
<proteinExistence type="inferred from homology"/>
<evidence type="ECO:0000256" key="6">
    <source>
        <dbReference type="ARBA" id="ARBA00023010"/>
    </source>
</evidence>
<evidence type="ECO:0000256" key="8">
    <source>
        <dbReference type="ARBA" id="ARBA00023242"/>
    </source>
</evidence>
<evidence type="ECO:0000256" key="7">
    <source>
        <dbReference type="ARBA" id="ARBA00023132"/>
    </source>
</evidence>
<evidence type="ECO:0000256" key="1">
    <source>
        <dbReference type="ARBA" id="ARBA00004567"/>
    </source>
</evidence>
<reference evidence="11" key="1">
    <citation type="submission" date="2025-08" db="UniProtKB">
        <authorList>
            <consortium name="RefSeq"/>
        </authorList>
    </citation>
    <scope>IDENTIFICATION</scope>
    <source>
        <tissue evidence="11">Whole Larva</tissue>
    </source>
</reference>
<keyword evidence="10" id="KW-1185">Reference proteome</keyword>
<evidence type="ECO:0000256" key="3">
    <source>
        <dbReference type="ARBA" id="ARBA00022448"/>
    </source>
</evidence>
<evidence type="ECO:0000256" key="9">
    <source>
        <dbReference type="RuleBase" id="RU365073"/>
    </source>
</evidence>
<evidence type="ECO:0000256" key="5">
    <source>
        <dbReference type="ARBA" id="ARBA00022927"/>
    </source>
</evidence>